<gene>
    <name evidence="1" type="ORF">EGYM00163_LOCUS30575</name>
</gene>
<dbReference type="EMBL" id="HBJA01087771">
    <property type="protein sequence ID" value="CAE0819406.1"/>
    <property type="molecule type" value="Transcribed_RNA"/>
</dbReference>
<name>A0A7S4LC16_9EUGL</name>
<accession>A0A7S4LC16</accession>
<sequence>MPLFRGLSEYWCWWDVSLRAPCVERGPGLSGHNNNHVRLCTSGQAGGFSRPLQQRWRPCDGGMAAQSLSHRHTPQPLWLSPHLGWAPPHARVVQVVLMAQVFRLPAGRVIHTPAPRTALCSR</sequence>
<reference evidence="1" key="1">
    <citation type="submission" date="2021-01" db="EMBL/GenBank/DDBJ databases">
        <authorList>
            <person name="Corre E."/>
            <person name="Pelletier E."/>
            <person name="Niang G."/>
            <person name="Scheremetjew M."/>
            <person name="Finn R."/>
            <person name="Kale V."/>
            <person name="Holt S."/>
            <person name="Cochrane G."/>
            <person name="Meng A."/>
            <person name="Brown T."/>
            <person name="Cohen L."/>
        </authorList>
    </citation>
    <scope>NUCLEOTIDE SEQUENCE</scope>
    <source>
        <strain evidence="1">CCMP1594</strain>
    </source>
</reference>
<dbReference type="AlphaFoldDB" id="A0A7S4LC16"/>
<evidence type="ECO:0000313" key="1">
    <source>
        <dbReference type="EMBL" id="CAE0819406.1"/>
    </source>
</evidence>
<protein>
    <submittedName>
        <fullName evidence="1">Uncharacterized protein</fullName>
    </submittedName>
</protein>
<organism evidence="1">
    <name type="scientific">Eutreptiella gymnastica</name>
    <dbReference type="NCBI Taxonomy" id="73025"/>
    <lineage>
        <taxon>Eukaryota</taxon>
        <taxon>Discoba</taxon>
        <taxon>Euglenozoa</taxon>
        <taxon>Euglenida</taxon>
        <taxon>Spirocuta</taxon>
        <taxon>Euglenophyceae</taxon>
        <taxon>Eutreptiales</taxon>
        <taxon>Eutreptiaceae</taxon>
        <taxon>Eutreptiella</taxon>
    </lineage>
</organism>
<proteinExistence type="predicted"/>